<evidence type="ECO:0000313" key="5">
    <source>
        <dbReference type="Proteomes" id="UP000037405"/>
    </source>
</evidence>
<dbReference type="FunFam" id="3.90.850.10:FF:000002">
    <property type="entry name" value="2-hydroxyhepta-2,4-diene-1,7-dioate isomerase"/>
    <property type="match status" value="1"/>
</dbReference>
<keyword evidence="2" id="KW-0479">Metal-binding</keyword>
<accession>A0A0M0GSK6</accession>
<dbReference type="InterPro" id="IPR036663">
    <property type="entry name" value="Fumarylacetoacetase_C_sf"/>
</dbReference>
<feature type="domain" description="Fumarylacetoacetase-like C-terminal" evidence="3">
    <location>
        <begin position="91"/>
        <end position="296"/>
    </location>
</feature>
<gene>
    <name evidence="4" type="ORF">AF331_08220</name>
</gene>
<sequence>MKLVSFSENDRVSYGIWSENGVVDVFAASTELGEGHALPMDVRSGIAEGDGFVKRIEEAWAAMDEEALDRHTYDPDAIRLLPPLTSLGKNIMCVGKNYRDHAIEMGAEDAPENIMIFTKAPTTLAASGEELPAHDELTEQLDYEGELAVVIGQGGRGISVEDAMDHVFGYTILNDITARDLQKKHGQFFLGKSLDGTCPMGPYVVTKGEIGDPHDLSITTKVNGEVRQSSNTSNMMFKISDIISILSKGMTLEPGDVIATGTPAGVGKGFNPPKFLKRGDLIEIEVGSVGKLTNRLQS</sequence>
<comment type="caution">
    <text evidence="4">The sequence shown here is derived from an EMBL/GenBank/DDBJ whole genome shotgun (WGS) entry which is preliminary data.</text>
</comment>
<dbReference type="Pfam" id="PF01557">
    <property type="entry name" value="FAA_hydrolase"/>
    <property type="match status" value="1"/>
</dbReference>
<organism evidence="4 5">
    <name type="scientific">Rossellomorea marisflavi</name>
    <dbReference type="NCBI Taxonomy" id="189381"/>
    <lineage>
        <taxon>Bacteria</taxon>
        <taxon>Bacillati</taxon>
        <taxon>Bacillota</taxon>
        <taxon>Bacilli</taxon>
        <taxon>Bacillales</taxon>
        <taxon>Bacillaceae</taxon>
        <taxon>Rossellomorea</taxon>
    </lineage>
</organism>
<dbReference type="InterPro" id="IPR011234">
    <property type="entry name" value="Fumarylacetoacetase-like_C"/>
</dbReference>
<evidence type="ECO:0000256" key="2">
    <source>
        <dbReference type="ARBA" id="ARBA00022723"/>
    </source>
</evidence>
<evidence type="ECO:0000259" key="3">
    <source>
        <dbReference type="Pfam" id="PF01557"/>
    </source>
</evidence>
<dbReference type="Proteomes" id="UP000037405">
    <property type="component" value="Unassembled WGS sequence"/>
</dbReference>
<name>A0A0M0GSK6_9BACI</name>
<dbReference type="PANTHER" id="PTHR11820:SF7">
    <property type="entry name" value="ACYLPYRUVASE FAHD1, MITOCHONDRIAL"/>
    <property type="match status" value="1"/>
</dbReference>
<dbReference type="EMBL" id="LGUE01000001">
    <property type="protein sequence ID" value="KON92416.1"/>
    <property type="molecule type" value="Genomic_DNA"/>
</dbReference>
<dbReference type="Gene3D" id="3.90.850.10">
    <property type="entry name" value="Fumarylacetoacetase-like, C-terminal domain"/>
    <property type="match status" value="1"/>
</dbReference>
<dbReference type="PANTHER" id="PTHR11820">
    <property type="entry name" value="ACYLPYRUVASE"/>
    <property type="match status" value="1"/>
</dbReference>
<dbReference type="GO" id="GO:0019752">
    <property type="term" value="P:carboxylic acid metabolic process"/>
    <property type="evidence" value="ECO:0007669"/>
    <property type="project" value="UniProtKB-ARBA"/>
</dbReference>
<comment type="similarity">
    <text evidence="1">Belongs to the FAH family.</text>
</comment>
<dbReference type="PATRIC" id="fig|189381.12.peg.1812"/>
<dbReference type="SUPFAM" id="SSF56529">
    <property type="entry name" value="FAH"/>
    <property type="match status" value="1"/>
</dbReference>
<dbReference type="OrthoDB" id="9805307at2"/>
<dbReference type="GO" id="GO:0016853">
    <property type="term" value="F:isomerase activity"/>
    <property type="evidence" value="ECO:0007669"/>
    <property type="project" value="UniProtKB-ARBA"/>
</dbReference>
<dbReference type="RefSeq" id="WP_053427580.1">
    <property type="nucleotide sequence ID" value="NZ_LGUE01000001.1"/>
</dbReference>
<dbReference type="GO" id="GO:0018773">
    <property type="term" value="F:acetylpyruvate hydrolase activity"/>
    <property type="evidence" value="ECO:0007669"/>
    <property type="project" value="TreeGrafter"/>
</dbReference>
<dbReference type="GO" id="GO:0046872">
    <property type="term" value="F:metal ion binding"/>
    <property type="evidence" value="ECO:0007669"/>
    <property type="project" value="UniProtKB-KW"/>
</dbReference>
<dbReference type="AlphaFoldDB" id="A0A0M0GSK6"/>
<dbReference type="STRING" id="189381.GCA_900166615_02608"/>
<protein>
    <recommendedName>
        <fullName evidence="3">Fumarylacetoacetase-like C-terminal domain-containing protein</fullName>
    </recommendedName>
</protein>
<evidence type="ECO:0000313" key="4">
    <source>
        <dbReference type="EMBL" id="KON92416.1"/>
    </source>
</evidence>
<proteinExistence type="inferred from homology"/>
<keyword evidence="5" id="KW-1185">Reference proteome</keyword>
<reference evidence="5" key="1">
    <citation type="submission" date="2015-07" db="EMBL/GenBank/DDBJ databases">
        <title>Fjat-14235 jcm11544.</title>
        <authorList>
            <person name="Liu B."/>
            <person name="Wang J."/>
            <person name="Zhu Y."/>
            <person name="Liu G."/>
            <person name="Chen Q."/>
            <person name="Chen Z."/>
            <person name="Lan J."/>
            <person name="Che J."/>
            <person name="Ge C."/>
            <person name="Shi H."/>
            <person name="Pan Z."/>
            <person name="Liu X."/>
        </authorList>
    </citation>
    <scope>NUCLEOTIDE SEQUENCE [LARGE SCALE GENOMIC DNA]</scope>
    <source>
        <strain evidence="5">JCM 11544</strain>
    </source>
</reference>
<evidence type="ECO:0000256" key="1">
    <source>
        <dbReference type="ARBA" id="ARBA00010211"/>
    </source>
</evidence>